<proteinExistence type="predicted"/>
<dbReference type="STRING" id="246409.I1CJT1"/>
<evidence type="ECO:0000313" key="2">
    <source>
        <dbReference type="EMBL" id="EIE88711.1"/>
    </source>
</evidence>
<dbReference type="EMBL" id="CH476743">
    <property type="protein sequence ID" value="EIE88711.1"/>
    <property type="molecule type" value="Genomic_DNA"/>
</dbReference>
<dbReference type="Pfam" id="PF05368">
    <property type="entry name" value="NmrA"/>
    <property type="match status" value="1"/>
</dbReference>
<dbReference type="Gene3D" id="3.40.50.720">
    <property type="entry name" value="NAD(P)-binding Rossmann-like Domain"/>
    <property type="match status" value="1"/>
</dbReference>
<name>I1CJT1_RHIO9</name>
<dbReference type="InterPro" id="IPR051604">
    <property type="entry name" value="Ergot_Alk_Oxidoreductase"/>
</dbReference>
<keyword evidence="3" id="KW-1185">Reference proteome</keyword>
<protein>
    <recommendedName>
        <fullName evidence="1">NmrA-like domain-containing protein</fullName>
    </recommendedName>
</protein>
<dbReference type="Gene3D" id="3.90.25.10">
    <property type="entry name" value="UDP-galactose 4-epimerase, domain 1"/>
    <property type="match status" value="1"/>
</dbReference>
<feature type="domain" description="NmrA-like" evidence="1">
    <location>
        <begin position="14"/>
        <end position="268"/>
    </location>
</feature>
<evidence type="ECO:0000313" key="3">
    <source>
        <dbReference type="Proteomes" id="UP000009138"/>
    </source>
</evidence>
<accession>I1CJT1</accession>
<evidence type="ECO:0000259" key="1">
    <source>
        <dbReference type="Pfam" id="PF05368"/>
    </source>
</evidence>
<dbReference type="RefSeq" id="XP_067524107.1">
    <property type="nucleotide sequence ID" value="XM_067668006.1"/>
</dbReference>
<dbReference type="AlphaFoldDB" id="I1CJT1"/>
<dbReference type="InParanoid" id="I1CJT1"/>
<dbReference type="OrthoDB" id="10254221at2759"/>
<gene>
    <name evidence="2" type="ORF">RO3G_13422</name>
</gene>
<dbReference type="InterPro" id="IPR036291">
    <property type="entry name" value="NAD(P)-bd_dom_sf"/>
</dbReference>
<dbReference type="InterPro" id="IPR008030">
    <property type="entry name" value="NmrA-like"/>
</dbReference>
<reference evidence="2 3" key="1">
    <citation type="journal article" date="2009" name="PLoS Genet.">
        <title>Genomic analysis of the basal lineage fungus Rhizopus oryzae reveals a whole-genome duplication.</title>
        <authorList>
            <person name="Ma L.-J."/>
            <person name="Ibrahim A.S."/>
            <person name="Skory C."/>
            <person name="Grabherr M.G."/>
            <person name="Burger G."/>
            <person name="Butler M."/>
            <person name="Elias M."/>
            <person name="Idnurm A."/>
            <person name="Lang B.F."/>
            <person name="Sone T."/>
            <person name="Abe A."/>
            <person name="Calvo S.E."/>
            <person name="Corrochano L.M."/>
            <person name="Engels R."/>
            <person name="Fu J."/>
            <person name="Hansberg W."/>
            <person name="Kim J.-M."/>
            <person name="Kodira C.D."/>
            <person name="Koehrsen M.J."/>
            <person name="Liu B."/>
            <person name="Miranda-Saavedra D."/>
            <person name="O'Leary S."/>
            <person name="Ortiz-Castellanos L."/>
            <person name="Poulter R."/>
            <person name="Rodriguez-Romero J."/>
            <person name="Ruiz-Herrera J."/>
            <person name="Shen Y.-Q."/>
            <person name="Zeng Q."/>
            <person name="Galagan J."/>
            <person name="Birren B.W."/>
            <person name="Cuomo C.A."/>
            <person name="Wickes B.L."/>
        </authorList>
    </citation>
    <scope>NUCLEOTIDE SEQUENCE [LARGE SCALE GENOMIC DNA]</scope>
    <source>
        <strain evidence="3">RA 99-880 / ATCC MYA-4621 / FGSC 9543 / NRRL 43880</strain>
    </source>
</reference>
<sequence>MSVQKQTGKGCLERVFIVGGTGNIGSRAVRNLIAKNIPVTLYARSPEKVNALFSGHELVKTLQGDYDDLSPLKEGLKGHTRLFLLINDYVKFSQLKETIATYAYEAGVKQIVDISSLSVSFPWRSNLNGNMHRSGEEAILNIPNRGYVVTLRPGRFMSNLTAFEFPHNDVVASSTDPDVPEGWISPNDIGDVAAIILTEDIEKHKDAVYELNGDVVTPAQRTDILSRAVGRPFTYKKISAVEKYKINLDHMPHHMAFAISTSLATINALIPNVTNGMEILLERKPETLEQYIFNNKDHFK</sequence>
<dbReference type="OMA" id="MGRWHHE"/>
<dbReference type="PANTHER" id="PTHR43162">
    <property type="match status" value="1"/>
</dbReference>
<dbReference type="SUPFAM" id="SSF51735">
    <property type="entry name" value="NAD(P)-binding Rossmann-fold domains"/>
    <property type="match status" value="1"/>
</dbReference>
<dbReference type="VEuPathDB" id="FungiDB:RO3G_13422"/>
<dbReference type="GeneID" id="93620387"/>
<dbReference type="Proteomes" id="UP000009138">
    <property type="component" value="Unassembled WGS sequence"/>
</dbReference>
<dbReference type="PANTHER" id="PTHR43162:SF1">
    <property type="entry name" value="PRESTALK A DIFFERENTIATION PROTEIN A"/>
    <property type="match status" value="1"/>
</dbReference>
<organism evidence="2 3">
    <name type="scientific">Rhizopus delemar (strain RA 99-880 / ATCC MYA-4621 / FGSC 9543 / NRRL 43880)</name>
    <name type="common">Mucormycosis agent</name>
    <name type="synonym">Rhizopus arrhizus var. delemar</name>
    <dbReference type="NCBI Taxonomy" id="246409"/>
    <lineage>
        <taxon>Eukaryota</taxon>
        <taxon>Fungi</taxon>
        <taxon>Fungi incertae sedis</taxon>
        <taxon>Mucoromycota</taxon>
        <taxon>Mucoromycotina</taxon>
        <taxon>Mucoromycetes</taxon>
        <taxon>Mucorales</taxon>
        <taxon>Mucorineae</taxon>
        <taxon>Rhizopodaceae</taxon>
        <taxon>Rhizopus</taxon>
    </lineage>
</organism>
<dbReference type="eggNOG" id="ENOG502SDGP">
    <property type="taxonomic scope" value="Eukaryota"/>
</dbReference>